<evidence type="ECO:0000313" key="3">
    <source>
        <dbReference type="Proteomes" id="UP000011115"/>
    </source>
</evidence>
<accession>M1DUP4</accession>
<evidence type="ECO:0000256" key="1">
    <source>
        <dbReference type="SAM" id="MobiDB-lite"/>
    </source>
</evidence>
<organism evidence="2 3">
    <name type="scientific">Solanum tuberosum</name>
    <name type="common">Potato</name>
    <dbReference type="NCBI Taxonomy" id="4113"/>
    <lineage>
        <taxon>Eukaryota</taxon>
        <taxon>Viridiplantae</taxon>
        <taxon>Streptophyta</taxon>
        <taxon>Embryophyta</taxon>
        <taxon>Tracheophyta</taxon>
        <taxon>Spermatophyta</taxon>
        <taxon>Magnoliopsida</taxon>
        <taxon>eudicotyledons</taxon>
        <taxon>Gunneridae</taxon>
        <taxon>Pentapetalae</taxon>
        <taxon>asterids</taxon>
        <taxon>lamiids</taxon>
        <taxon>Solanales</taxon>
        <taxon>Solanaceae</taxon>
        <taxon>Solanoideae</taxon>
        <taxon>Solaneae</taxon>
        <taxon>Solanum</taxon>
    </lineage>
</organism>
<feature type="region of interest" description="Disordered" evidence="1">
    <location>
        <begin position="1"/>
        <end position="60"/>
    </location>
</feature>
<dbReference type="HOGENOM" id="CLU_2282438_0_0_1"/>
<reference evidence="3" key="1">
    <citation type="journal article" date="2011" name="Nature">
        <title>Genome sequence and analysis of the tuber crop potato.</title>
        <authorList>
            <consortium name="The Potato Genome Sequencing Consortium"/>
        </authorList>
    </citation>
    <scope>NUCLEOTIDE SEQUENCE [LARGE SCALE GENOMIC DNA]</scope>
    <source>
        <strain evidence="3">cv. DM1-3 516 R44</strain>
    </source>
</reference>
<feature type="compositionally biased region" description="Basic and acidic residues" evidence="1">
    <location>
        <begin position="1"/>
        <end position="23"/>
    </location>
</feature>
<name>M1DUP4_SOLTU</name>
<keyword evidence="3" id="KW-1185">Reference proteome</keyword>
<protein>
    <submittedName>
        <fullName evidence="2">Uncharacterized protein</fullName>
    </submittedName>
</protein>
<proteinExistence type="predicted"/>
<sequence>MHITKYPECKFKKDREGGKEGIRSKQSLHLPRHQCPMCHSGSGHQCPKSPQGGQRDRIHQDSNVEDVLSQMADKVEIADPFGDSPTGAIAFHPSIFRTLLIH</sequence>
<dbReference type="AlphaFoldDB" id="M1DUP4"/>
<dbReference type="InParanoid" id="M1DUP4"/>
<evidence type="ECO:0000313" key="2">
    <source>
        <dbReference type="EnsemblPlants" id="PGSC0003DMT400094697"/>
    </source>
</evidence>
<dbReference type="PaxDb" id="4113-PGSC0003DMT400094697"/>
<reference evidence="2" key="2">
    <citation type="submission" date="2015-06" db="UniProtKB">
        <authorList>
            <consortium name="EnsemblPlants"/>
        </authorList>
    </citation>
    <scope>IDENTIFICATION</scope>
    <source>
        <strain evidence="2">DM1-3 516 R44</strain>
    </source>
</reference>
<dbReference type="Proteomes" id="UP000011115">
    <property type="component" value="Unassembled WGS sequence"/>
</dbReference>
<dbReference type="Gramene" id="PGSC0003DMT400094697">
    <property type="protein sequence ID" value="PGSC0003DMT400094697"/>
    <property type="gene ID" value="PGSC0003DMG400044268"/>
</dbReference>
<dbReference type="EnsemblPlants" id="PGSC0003DMT400094697">
    <property type="protein sequence ID" value="PGSC0003DMT400094697"/>
    <property type="gene ID" value="PGSC0003DMG400044268"/>
</dbReference>